<evidence type="ECO:0000256" key="6">
    <source>
        <dbReference type="ARBA" id="ARBA00022741"/>
    </source>
</evidence>
<dbReference type="SUPFAM" id="SSF69572">
    <property type="entry name" value="Activating enzymes of the ubiquitin-like proteins"/>
    <property type="match status" value="1"/>
</dbReference>
<keyword evidence="11" id="KW-0175">Coiled coil</keyword>
<dbReference type="Pfam" id="PF00899">
    <property type="entry name" value="ThiF"/>
    <property type="match status" value="1"/>
</dbReference>
<feature type="domain" description="THIF-type NAD/FAD binding fold" evidence="12">
    <location>
        <begin position="63"/>
        <end position="298"/>
    </location>
</feature>
<evidence type="ECO:0000256" key="10">
    <source>
        <dbReference type="ARBA" id="ARBA00023268"/>
    </source>
</evidence>
<dbReference type="GO" id="GO:0005829">
    <property type="term" value="C:cytosol"/>
    <property type="evidence" value="ECO:0007669"/>
    <property type="project" value="UniProtKB-SubCell"/>
</dbReference>
<keyword evidence="2" id="KW-0963">Cytoplasm</keyword>
<dbReference type="PANTHER" id="PTHR10953">
    <property type="entry name" value="UBIQUITIN-ACTIVATING ENZYME E1"/>
    <property type="match status" value="1"/>
</dbReference>
<keyword evidence="5" id="KW-0479">Metal-binding</keyword>
<dbReference type="GO" id="GO:0046872">
    <property type="term" value="F:metal ion binding"/>
    <property type="evidence" value="ECO:0007669"/>
    <property type="project" value="UniProtKB-KW"/>
</dbReference>
<evidence type="ECO:0000256" key="5">
    <source>
        <dbReference type="ARBA" id="ARBA00022723"/>
    </source>
</evidence>
<organism evidence="13">
    <name type="scientific">Fundulus heteroclitus</name>
    <name type="common">Killifish</name>
    <name type="synonym">Mummichog</name>
    <dbReference type="NCBI Taxonomy" id="8078"/>
    <lineage>
        <taxon>Eukaryota</taxon>
        <taxon>Metazoa</taxon>
        <taxon>Chordata</taxon>
        <taxon>Craniata</taxon>
        <taxon>Vertebrata</taxon>
        <taxon>Euteleostomi</taxon>
        <taxon>Actinopterygii</taxon>
        <taxon>Neopterygii</taxon>
        <taxon>Teleostei</taxon>
        <taxon>Neoteleostei</taxon>
        <taxon>Acanthomorphata</taxon>
        <taxon>Ovalentaria</taxon>
        <taxon>Atherinomorphae</taxon>
        <taxon>Cyprinodontiformes</taxon>
        <taxon>Fundulidae</taxon>
        <taxon>Fundulus</taxon>
    </lineage>
</organism>
<dbReference type="GO" id="GO:0005524">
    <property type="term" value="F:ATP binding"/>
    <property type="evidence" value="ECO:0007669"/>
    <property type="project" value="UniProtKB-KW"/>
</dbReference>
<dbReference type="InterPro" id="IPR035985">
    <property type="entry name" value="Ubiquitin-activating_enz"/>
</dbReference>
<dbReference type="InterPro" id="IPR000594">
    <property type="entry name" value="ThiF_NAD_FAD-bd"/>
</dbReference>
<sequence>MAQQECSLKAQLKEKEKEIAALKSKLAQLEKSHASVLELQDKVTPLSPLSAKPALSNEEIMRYSRQLLLPELGVKGQLSLSKTSVLIVGCGGLGCPLAQYLAAAGIGRLGLLDYDEVELSNLHRQVLHGEETRGQAKALSAARAVKRLNSSVECIPYHLQLSPENALQLIQQYEIVADCSDNVPTRYLVNDACVLSGKPLVSASALRMEGQLTVYNYRGGPCYRCLYPLPPPAETVTNCSDGGVLGVVPGIMGCFQALEVLKIASGQGSSCGQQLLMFDAQDFRFRSIRLRPKQADCAVCGESPSVTQLVDYEAFCGSAATDKCRKLNLLSKDQRITVQEYKSIVDNSGLHILLDVRPLVEVDICHLPFSLSILFVLAMETQHYKKCSSLLFLYNSSP</sequence>
<keyword evidence="7" id="KW-0862">Zinc</keyword>
<dbReference type="Gene3D" id="3.40.50.720">
    <property type="entry name" value="NAD(P)-binding Rossmann-like Domain"/>
    <property type="match status" value="1"/>
</dbReference>
<dbReference type="FunFam" id="3.40.50.720:FF:000206">
    <property type="entry name" value="Adenylyltransferase and sulfurtransferase MOCS3"/>
    <property type="match status" value="1"/>
</dbReference>
<evidence type="ECO:0000256" key="7">
    <source>
        <dbReference type="ARBA" id="ARBA00022833"/>
    </source>
</evidence>
<dbReference type="GO" id="GO:0004792">
    <property type="term" value="F:thiosulfate-cyanide sulfurtransferase activity"/>
    <property type="evidence" value="ECO:0007669"/>
    <property type="project" value="TreeGrafter"/>
</dbReference>
<dbReference type="GO" id="GO:0006777">
    <property type="term" value="P:Mo-molybdopterin cofactor biosynthetic process"/>
    <property type="evidence" value="ECO:0007669"/>
    <property type="project" value="UniProtKB-KW"/>
</dbReference>
<comment type="subcellular location">
    <subcellularLocation>
        <location evidence="1">Cytoplasm</location>
        <location evidence="1">Cytosol</location>
    </subcellularLocation>
</comment>
<evidence type="ECO:0000313" key="13">
    <source>
        <dbReference type="EMBL" id="JAR37453.1"/>
    </source>
</evidence>
<protein>
    <submittedName>
        <fullName evidence="13">Adenylyltransferase and sulfurtransferase MOCS3</fullName>
    </submittedName>
</protein>
<keyword evidence="4" id="KW-0819">tRNA processing</keyword>
<keyword evidence="9" id="KW-0501">Molybdenum cofactor biosynthesis</keyword>
<dbReference type="InterPro" id="IPR036873">
    <property type="entry name" value="Rhodanese-like_dom_sf"/>
</dbReference>
<evidence type="ECO:0000256" key="1">
    <source>
        <dbReference type="ARBA" id="ARBA00004514"/>
    </source>
</evidence>
<dbReference type="NCBIfam" id="NF004281">
    <property type="entry name" value="PRK05690.1"/>
    <property type="match status" value="1"/>
</dbReference>
<dbReference type="GO" id="GO:0032447">
    <property type="term" value="P:protein urmylation"/>
    <property type="evidence" value="ECO:0007669"/>
    <property type="project" value="TreeGrafter"/>
</dbReference>
<dbReference type="EMBL" id="GCES01048871">
    <property type="protein sequence ID" value="JAR37452.1"/>
    <property type="molecule type" value="Transcribed_RNA"/>
</dbReference>
<name>A0A146X5R6_FUNHE</name>
<keyword evidence="8" id="KW-0067">ATP-binding</keyword>
<reference evidence="13" key="1">
    <citation type="submission" date="2015-01" db="EMBL/GenBank/DDBJ databases">
        <title>EvidentialGene: Evidence-directed Construction of Complete mRNA Transcriptomes without Genomes.</title>
        <authorList>
            <person name="Gilbert D.G."/>
        </authorList>
    </citation>
    <scope>NUCLEOTIDE SEQUENCE</scope>
</reference>
<feature type="coiled-coil region" evidence="11">
    <location>
        <begin position="12"/>
        <end position="39"/>
    </location>
</feature>
<evidence type="ECO:0000256" key="9">
    <source>
        <dbReference type="ARBA" id="ARBA00023150"/>
    </source>
</evidence>
<evidence type="ECO:0000256" key="4">
    <source>
        <dbReference type="ARBA" id="ARBA00022694"/>
    </source>
</evidence>
<keyword evidence="13" id="KW-0548">Nucleotidyltransferase</keyword>
<proteinExistence type="predicted"/>
<accession>A0A146X5R6</accession>
<dbReference type="GO" id="GO:0016779">
    <property type="term" value="F:nucleotidyltransferase activity"/>
    <property type="evidence" value="ECO:0007669"/>
    <property type="project" value="UniProtKB-KW"/>
</dbReference>
<dbReference type="AlphaFoldDB" id="A0A146X5R6"/>
<dbReference type="EMBL" id="GCES01048870">
    <property type="protein sequence ID" value="JAR37453.1"/>
    <property type="molecule type" value="Transcribed_RNA"/>
</dbReference>
<evidence type="ECO:0000256" key="8">
    <source>
        <dbReference type="ARBA" id="ARBA00022840"/>
    </source>
</evidence>
<dbReference type="GO" id="GO:0042292">
    <property type="term" value="F:URM1 activating enzyme activity"/>
    <property type="evidence" value="ECO:0007669"/>
    <property type="project" value="TreeGrafter"/>
</dbReference>
<dbReference type="CDD" id="cd00757">
    <property type="entry name" value="ThiF_MoeB_HesA_family"/>
    <property type="match status" value="1"/>
</dbReference>
<evidence type="ECO:0000256" key="11">
    <source>
        <dbReference type="SAM" id="Coils"/>
    </source>
</evidence>
<dbReference type="PANTHER" id="PTHR10953:SF102">
    <property type="entry name" value="ADENYLYLTRANSFERASE AND SULFURTRANSFERASE MOCS3"/>
    <property type="match status" value="1"/>
</dbReference>
<evidence type="ECO:0000256" key="3">
    <source>
        <dbReference type="ARBA" id="ARBA00022679"/>
    </source>
</evidence>
<dbReference type="GO" id="GO:0002143">
    <property type="term" value="P:tRNA wobble position uridine thiolation"/>
    <property type="evidence" value="ECO:0007669"/>
    <property type="project" value="TreeGrafter"/>
</dbReference>
<dbReference type="Gene3D" id="3.40.250.10">
    <property type="entry name" value="Rhodanese-like domain"/>
    <property type="match status" value="1"/>
</dbReference>
<evidence type="ECO:0000259" key="12">
    <source>
        <dbReference type="Pfam" id="PF00899"/>
    </source>
</evidence>
<evidence type="ECO:0000256" key="2">
    <source>
        <dbReference type="ARBA" id="ARBA00022490"/>
    </source>
</evidence>
<keyword evidence="6" id="KW-0547">Nucleotide-binding</keyword>
<keyword evidence="10" id="KW-0511">Multifunctional enzyme</keyword>
<keyword evidence="3 13" id="KW-0808">Transferase</keyword>
<dbReference type="InterPro" id="IPR045886">
    <property type="entry name" value="ThiF/MoeB/HesA"/>
</dbReference>